<dbReference type="InterPro" id="IPR052064">
    <property type="entry name" value="Mito_IMP1_subunit"/>
</dbReference>
<comment type="caution">
    <text evidence="5">The sequence shown here is derived from an EMBL/GenBank/DDBJ whole genome shotgun (WGS) entry which is preliminary data.</text>
</comment>
<name>A0A1E7KU23_9ACTN</name>
<dbReference type="SUPFAM" id="SSF51306">
    <property type="entry name" value="LexA/Signal peptidase"/>
    <property type="match status" value="1"/>
</dbReference>
<dbReference type="InterPro" id="IPR036286">
    <property type="entry name" value="LexA/Signal_pep-like_sf"/>
</dbReference>
<dbReference type="PANTHER" id="PTHR12383">
    <property type="entry name" value="PROTEASE FAMILY S26 MITOCHONDRIAL INNER MEMBRANE PROTEASE-RELATED"/>
    <property type="match status" value="1"/>
</dbReference>
<keyword evidence="3" id="KW-0472">Membrane</keyword>
<dbReference type="NCBIfam" id="TIGR02754">
    <property type="entry name" value="sod_Ni_protease"/>
    <property type="match status" value="1"/>
</dbReference>
<dbReference type="Gene3D" id="2.10.109.10">
    <property type="entry name" value="Umud Fragment, subunit A"/>
    <property type="match status" value="1"/>
</dbReference>
<evidence type="ECO:0000256" key="3">
    <source>
        <dbReference type="ARBA" id="ARBA00023136"/>
    </source>
</evidence>
<dbReference type="GO" id="GO:0012505">
    <property type="term" value="C:endomembrane system"/>
    <property type="evidence" value="ECO:0007669"/>
    <property type="project" value="UniProtKB-SubCell"/>
</dbReference>
<feature type="domain" description="Peptidase S24/S26A/S26B/S26C" evidence="4">
    <location>
        <begin position="10"/>
        <end position="78"/>
    </location>
</feature>
<dbReference type="InterPro" id="IPR014124">
    <property type="entry name" value="Pept_S26A_Sod_Ni_maturase"/>
</dbReference>
<proteinExistence type="predicted"/>
<protein>
    <submittedName>
        <fullName evidence="5">Signal peptidase</fullName>
    </submittedName>
</protein>
<gene>
    <name evidence="5" type="ORF">AN218_29465</name>
</gene>
<dbReference type="PANTHER" id="PTHR12383:SF16">
    <property type="entry name" value="MITOCHONDRIAL INNER MEMBRANE PROTEASE SUBUNIT 1"/>
    <property type="match status" value="1"/>
</dbReference>
<dbReference type="GO" id="GO:0006465">
    <property type="term" value="P:signal peptide processing"/>
    <property type="evidence" value="ECO:0007669"/>
    <property type="project" value="InterPro"/>
</dbReference>
<sequence>MSGLLKRIGLAEVYNPSMLPVLRPGDRLVVKYGSRARPGAVMVLRHPLQHDLLIVKRAVERRSGGRWWVVGDNPQVRNDSREFGAVPEELMVARAWVRLRPPSSPDRGPRRSPRA</sequence>
<dbReference type="Pfam" id="PF00717">
    <property type="entry name" value="Peptidase_S24"/>
    <property type="match status" value="1"/>
</dbReference>
<comment type="subcellular location">
    <subcellularLocation>
        <location evidence="1">Endomembrane system</location>
    </subcellularLocation>
</comment>
<feature type="non-terminal residue" evidence="5">
    <location>
        <position position="115"/>
    </location>
</feature>
<dbReference type="Proteomes" id="UP000176005">
    <property type="component" value="Unassembled WGS sequence"/>
</dbReference>
<accession>A0A1E7KU23</accession>
<evidence type="ECO:0000256" key="2">
    <source>
        <dbReference type="ARBA" id="ARBA00022801"/>
    </source>
</evidence>
<dbReference type="AlphaFoldDB" id="A0A1E7KU23"/>
<dbReference type="CDD" id="cd06530">
    <property type="entry name" value="S26_SPase_I"/>
    <property type="match status" value="1"/>
</dbReference>
<dbReference type="InterPro" id="IPR019533">
    <property type="entry name" value="Peptidase_S26"/>
</dbReference>
<dbReference type="GO" id="GO:0004252">
    <property type="term" value="F:serine-type endopeptidase activity"/>
    <property type="evidence" value="ECO:0007669"/>
    <property type="project" value="InterPro"/>
</dbReference>
<evidence type="ECO:0000313" key="6">
    <source>
        <dbReference type="Proteomes" id="UP000176005"/>
    </source>
</evidence>
<dbReference type="InterPro" id="IPR015927">
    <property type="entry name" value="Peptidase_S24_S26A/B/C"/>
</dbReference>
<organism evidence="5 6">
    <name type="scientific">Streptomyces nanshensis</name>
    <dbReference type="NCBI Taxonomy" id="518642"/>
    <lineage>
        <taxon>Bacteria</taxon>
        <taxon>Bacillati</taxon>
        <taxon>Actinomycetota</taxon>
        <taxon>Actinomycetes</taxon>
        <taxon>Kitasatosporales</taxon>
        <taxon>Streptomycetaceae</taxon>
        <taxon>Streptomyces</taxon>
    </lineage>
</organism>
<evidence type="ECO:0000259" key="4">
    <source>
        <dbReference type="Pfam" id="PF00717"/>
    </source>
</evidence>
<evidence type="ECO:0000256" key="1">
    <source>
        <dbReference type="ARBA" id="ARBA00004308"/>
    </source>
</evidence>
<evidence type="ECO:0000313" key="5">
    <source>
        <dbReference type="EMBL" id="OEV07343.1"/>
    </source>
</evidence>
<dbReference type="EMBL" id="LJGW01000525">
    <property type="protein sequence ID" value="OEV07343.1"/>
    <property type="molecule type" value="Genomic_DNA"/>
</dbReference>
<keyword evidence="6" id="KW-1185">Reference proteome</keyword>
<keyword evidence="2" id="KW-0378">Hydrolase</keyword>
<reference evidence="5 6" key="1">
    <citation type="journal article" date="2016" name="Front. Microbiol.">
        <title>Comparative Genomics Analysis of Streptomyces Species Reveals Their Adaptation to the Marine Environment and Their Diversity at the Genomic Level.</title>
        <authorList>
            <person name="Tian X."/>
            <person name="Zhang Z."/>
            <person name="Yang T."/>
            <person name="Chen M."/>
            <person name="Li J."/>
            <person name="Chen F."/>
            <person name="Yang J."/>
            <person name="Li W."/>
            <person name="Zhang B."/>
            <person name="Zhang Z."/>
            <person name="Wu J."/>
            <person name="Zhang C."/>
            <person name="Long L."/>
            <person name="Xiao J."/>
        </authorList>
    </citation>
    <scope>NUCLEOTIDE SEQUENCE [LARGE SCALE GENOMIC DNA]</scope>
    <source>
        <strain evidence="5 6">SCSIO 10429</strain>
    </source>
</reference>